<evidence type="ECO:0000313" key="2">
    <source>
        <dbReference type="Proteomes" id="UP000694409"/>
    </source>
</evidence>
<reference evidence="1" key="1">
    <citation type="submission" date="2025-08" db="UniProtKB">
        <authorList>
            <consortium name="Ensembl"/>
        </authorList>
    </citation>
    <scope>IDENTIFICATION</scope>
</reference>
<keyword evidence="2" id="KW-1185">Reference proteome</keyword>
<proteinExistence type="predicted"/>
<protein>
    <submittedName>
        <fullName evidence="1">Uncharacterized protein</fullName>
    </submittedName>
</protein>
<name>A0A8C9NUL7_SERCA</name>
<dbReference type="Gene3D" id="6.10.250.2320">
    <property type="match status" value="1"/>
</dbReference>
<dbReference type="Proteomes" id="UP000694409">
    <property type="component" value="Unassembled WGS sequence"/>
</dbReference>
<accession>A0A8C9NUL7</accession>
<dbReference type="Ensembl" id="ENSSCAT00000025396.1">
    <property type="protein sequence ID" value="ENSSCAP00000022798.1"/>
    <property type="gene ID" value="ENSSCAG00000016359.1"/>
</dbReference>
<evidence type="ECO:0000313" key="1">
    <source>
        <dbReference type="Ensembl" id="ENSSCAP00000022798.1"/>
    </source>
</evidence>
<reference evidence="1" key="2">
    <citation type="submission" date="2025-09" db="UniProtKB">
        <authorList>
            <consortium name="Ensembl"/>
        </authorList>
    </citation>
    <scope>IDENTIFICATION</scope>
</reference>
<organism evidence="1 2">
    <name type="scientific">Serinus canaria</name>
    <name type="common">Island canary</name>
    <name type="synonym">Fringilla canaria</name>
    <dbReference type="NCBI Taxonomy" id="9135"/>
    <lineage>
        <taxon>Eukaryota</taxon>
        <taxon>Metazoa</taxon>
        <taxon>Chordata</taxon>
        <taxon>Craniata</taxon>
        <taxon>Vertebrata</taxon>
        <taxon>Euteleostomi</taxon>
        <taxon>Archelosauria</taxon>
        <taxon>Archosauria</taxon>
        <taxon>Dinosauria</taxon>
        <taxon>Saurischia</taxon>
        <taxon>Theropoda</taxon>
        <taxon>Coelurosauria</taxon>
        <taxon>Aves</taxon>
        <taxon>Neognathae</taxon>
        <taxon>Neoaves</taxon>
        <taxon>Telluraves</taxon>
        <taxon>Australaves</taxon>
        <taxon>Passeriformes</taxon>
        <taxon>Passeroidea</taxon>
        <taxon>Fringillidae</taxon>
        <taxon>Carduelinae</taxon>
        <taxon>Serinus</taxon>
    </lineage>
</organism>
<dbReference type="GeneTree" id="ENSGT00960000189441"/>
<sequence length="83" mass="9593">LAPSLQERNGCSARIMASMSCILEQYNHPFENDILISMSTLTYDAPDGPKQWERVSRKAIEKWKKKTFKHHIRSESGGTWINQ</sequence>
<dbReference type="AlphaFoldDB" id="A0A8C9NUL7"/>